<gene>
    <name evidence="1" type="ORF">UFOVP1119_2</name>
    <name evidence="2" type="ORF">UFOVP1238_119</name>
</gene>
<accession>A0A6J5R804</accession>
<evidence type="ECO:0000313" key="2">
    <source>
        <dbReference type="EMBL" id="CAB4193660.1"/>
    </source>
</evidence>
<evidence type="ECO:0000313" key="1">
    <source>
        <dbReference type="EMBL" id="CAB4185131.1"/>
    </source>
</evidence>
<dbReference type="EMBL" id="LR797076">
    <property type="protein sequence ID" value="CAB4185131.1"/>
    <property type="molecule type" value="Genomic_DNA"/>
</dbReference>
<protein>
    <submittedName>
        <fullName evidence="2">Uncharacterized protein</fullName>
    </submittedName>
</protein>
<name>A0A6J5R804_9CAUD</name>
<dbReference type="EMBL" id="LR797198">
    <property type="protein sequence ID" value="CAB4193660.1"/>
    <property type="molecule type" value="Genomic_DNA"/>
</dbReference>
<sequence>MMTKMNSLLTACVYSDRITPTNKQRIIMLADGTIKTIEDEEDIYISLTSLCEYFAQSAVKMREEVKEVNPNQKKYATGLVDMMNTIAQEVIELGKFEAQRRLINSPADLLKMIDNNPFGKVE</sequence>
<reference evidence="2" key="1">
    <citation type="submission" date="2020-05" db="EMBL/GenBank/DDBJ databases">
        <authorList>
            <person name="Chiriac C."/>
            <person name="Salcher M."/>
            <person name="Ghai R."/>
            <person name="Kavagutti S V."/>
        </authorList>
    </citation>
    <scope>NUCLEOTIDE SEQUENCE</scope>
</reference>
<organism evidence="2">
    <name type="scientific">uncultured Caudovirales phage</name>
    <dbReference type="NCBI Taxonomy" id="2100421"/>
    <lineage>
        <taxon>Viruses</taxon>
        <taxon>Duplodnaviria</taxon>
        <taxon>Heunggongvirae</taxon>
        <taxon>Uroviricota</taxon>
        <taxon>Caudoviricetes</taxon>
        <taxon>Peduoviridae</taxon>
        <taxon>Maltschvirus</taxon>
        <taxon>Maltschvirus maltsch</taxon>
    </lineage>
</organism>
<proteinExistence type="predicted"/>